<organism evidence="17 18">
    <name type="scientific">Nezara viridula</name>
    <name type="common">Southern green stink bug</name>
    <name type="synonym">Cimex viridulus</name>
    <dbReference type="NCBI Taxonomy" id="85310"/>
    <lineage>
        <taxon>Eukaryota</taxon>
        <taxon>Metazoa</taxon>
        <taxon>Ecdysozoa</taxon>
        <taxon>Arthropoda</taxon>
        <taxon>Hexapoda</taxon>
        <taxon>Insecta</taxon>
        <taxon>Pterygota</taxon>
        <taxon>Neoptera</taxon>
        <taxon>Paraneoptera</taxon>
        <taxon>Hemiptera</taxon>
        <taxon>Heteroptera</taxon>
        <taxon>Panheteroptera</taxon>
        <taxon>Pentatomomorpha</taxon>
        <taxon>Pentatomoidea</taxon>
        <taxon>Pentatomidae</taxon>
        <taxon>Pentatominae</taxon>
        <taxon>Nezara</taxon>
    </lineage>
</organism>
<feature type="transmembrane region" description="Helical" evidence="15">
    <location>
        <begin position="7"/>
        <end position="35"/>
    </location>
</feature>
<dbReference type="AlphaFoldDB" id="A0A9P0EAP8"/>
<keyword evidence="5" id="KW-0256">Endoplasmic reticulum</keyword>
<evidence type="ECO:0000259" key="16">
    <source>
        <dbReference type="SMART" id="SM00752"/>
    </source>
</evidence>
<evidence type="ECO:0000256" key="12">
    <source>
        <dbReference type="ARBA" id="ARBA00030249"/>
    </source>
</evidence>
<evidence type="ECO:0000256" key="3">
    <source>
        <dbReference type="ARBA" id="ARBA00017054"/>
    </source>
</evidence>
<keyword evidence="4 15" id="KW-0812">Transmembrane</keyword>
<dbReference type="Pfam" id="PF05090">
    <property type="entry name" value="HTTM"/>
    <property type="match status" value="1"/>
</dbReference>
<dbReference type="GO" id="GO:0005789">
    <property type="term" value="C:endoplasmic reticulum membrane"/>
    <property type="evidence" value="ECO:0007669"/>
    <property type="project" value="UniProtKB-SubCell"/>
</dbReference>
<dbReference type="Pfam" id="PF22777">
    <property type="entry name" value="VKGC_lumenal_dom"/>
    <property type="match status" value="1"/>
</dbReference>
<dbReference type="InterPro" id="IPR007782">
    <property type="entry name" value="VKG_COase"/>
</dbReference>
<evidence type="ECO:0000256" key="11">
    <source>
        <dbReference type="ARBA" id="ARBA00030083"/>
    </source>
</evidence>
<accession>A0A9P0EAP8</accession>
<protein>
    <recommendedName>
        <fullName evidence="3">Vitamin K-dependent gamma-carboxylase</fullName>
        <ecNumber evidence="2">4.1.1.90</ecNumber>
    </recommendedName>
    <alternativeName>
        <fullName evidence="11">Gamma-glutamyl carboxylase</fullName>
    </alternativeName>
    <alternativeName>
        <fullName evidence="12">Peptidyl-glutamate 4-carboxylase</fullName>
    </alternativeName>
    <alternativeName>
        <fullName evidence="13">Vitamin K gamma glutamyl carboxylase</fullName>
    </alternativeName>
</protein>
<feature type="domain" description="HTTM-like" evidence="16">
    <location>
        <begin position="2"/>
        <end position="201"/>
    </location>
</feature>
<keyword evidence="6 15" id="KW-1133">Transmembrane helix</keyword>
<dbReference type="InterPro" id="IPR014710">
    <property type="entry name" value="RmlC-like_jellyroll"/>
</dbReference>
<dbReference type="EC" id="4.1.1.90" evidence="2"/>
<keyword evidence="10" id="KW-0456">Lyase</keyword>
<dbReference type="SUPFAM" id="SSF51182">
    <property type="entry name" value="RmlC-like cupins"/>
    <property type="match status" value="1"/>
</dbReference>
<dbReference type="InterPro" id="IPR011051">
    <property type="entry name" value="RmlC_Cupin_sf"/>
</dbReference>
<evidence type="ECO:0000256" key="13">
    <source>
        <dbReference type="ARBA" id="ARBA00032107"/>
    </source>
</evidence>
<dbReference type="GO" id="GO:0019842">
    <property type="term" value="F:vitamin binding"/>
    <property type="evidence" value="ECO:0007669"/>
    <property type="project" value="TreeGrafter"/>
</dbReference>
<name>A0A9P0EAP8_NEZVI</name>
<comment type="subcellular location">
    <subcellularLocation>
        <location evidence="1">Endoplasmic reticulum membrane</location>
        <topology evidence="1">Multi-pass membrane protein</topology>
    </subcellularLocation>
</comment>
<keyword evidence="9" id="KW-1015">Disulfide bond</keyword>
<sequence length="551" mass="64811">MCILYLIMLISAGGIMLGWNYKLSCVTFALPYWYMFLLDKSSWNNHSYMFGLLVLLFLATDSHSLWSVDAYKGVIPNNRHVPLWNYAVLRFQLFLLYFYAGLKKTEFDWINGYSMASLSDHWVFFPMKVFLDKDQIDLWIIHVFGFLIDLTMGFLIYFDKTRALSFYILTSFHLMNSQMFHIGMFPFVCLATMPLFCGFNWPRQFFLMQMNRFKFLVENDTAKNPICYYEEDVKDGPYVPKKRQCVTVVMLYMHAVIQLFLPYSHFVTLGYNNWTNGLYGYSWDMMVHTWDTSRIAVKLVNFDTNESMFIDPEAWVQNNRWQRHADMIYQYSKCVKKNVKALKKMNNMALYIDIWVSLNKRFHQRMFDPRVDILSVKWSPFERVSWVMPLLDELTPIRDELRVIEKKILSSSNHSDVLFMADFPGFTLENYVHEDLENITLQLIKGKVSVSIENKSTILAEGGIMKVPSATFHNVSTISESPSAFMYVFYNKTKHNYEDKSTQTPLTEIISAKIDNFINAIALLSRAVLRILHSTPMIRRIKIEESDTLYV</sequence>
<dbReference type="EMBL" id="OV725077">
    <property type="protein sequence ID" value="CAH1390441.1"/>
    <property type="molecule type" value="Genomic_DNA"/>
</dbReference>
<dbReference type="Gene3D" id="2.60.120.10">
    <property type="entry name" value="Jelly Rolls"/>
    <property type="match status" value="1"/>
</dbReference>
<keyword evidence="8 15" id="KW-0472">Membrane</keyword>
<evidence type="ECO:0000256" key="7">
    <source>
        <dbReference type="ARBA" id="ARBA00022990"/>
    </source>
</evidence>
<evidence type="ECO:0000256" key="2">
    <source>
        <dbReference type="ARBA" id="ARBA00012248"/>
    </source>
</evidence>
<evidence type="ECO:0000313" key="18">
    <source>
        <dbReference type="Proteomes" id="UP001152798"/>
    </source>
</evidence>
<dbReference type="SMART" id="SM00752">
    <property type="entry name" value="HTTM"/>
    <property type="match status" value="1"/>
</dbReference>
<dbReference type="GO" id="GO:0008488">
    <property type="term" value="F:gamma-glutamyl carboxylase activity"/>
    <property type="evidence" value="ECO:0007669"/>
    <property type="project" value="UniProtKB-EC"/>
</dbReference>
<evidence type="ECO:0000256" key="15">
    <source>
        <dbReference type="SAM" id="Phobius"/>
    </source>
</evidence>
<proteinExistence type="predicted"/>
<dbReference type="InterPro" id="IPR053934">
    <property type="entry name" value="HTTM_dom"/>
</dbReference>
<dbReference type="InterPro" id="IPR053935">
    <property type="entry name" value="VKGC_lumenal_dom"/>
</dbReference>
<dbReference type="Proteomes" id="UP001152798">
    <property type="component" value="Chromosome 1"/>
</dbReference>
<feature type="transmembrane region" description="Helical" evidence="15">
    <location>
        <begin position="138"/>
        <end position="158"/>
    </location>
</feature>
<evidence type="ECO:0000256" key="4">
    <source>
        <dbReference type="ARBA" id="ARBA00022692"/>
    </source>
</evidence>
<feature type="transmembrane region" description="Helical" evidence="15">
    <location>
        <begin position="47"/>
        <end position="71"/>
    </location>
</feature>
<feature type="transmembrane region" description="Helical" evidence="15">
    <location>
        <begin position="178"/>
        <end position="201"/>
    </location>
</feature>
<evidence type="ECO:0000256" key="6">
    <source>
        <dbReference type="ARBA" id="ARBA00022989"/>
    </source>
</evidence>
<comment type="catalytic activity">
    <reaction evidence="14">
        <text>4-carboxy-L-glutamyl-[protein] + 2,3-epoxyphylloquinone + H2O + H(+) = phylloquinol + L-glutamyl-[protein] + CO2 + O2</text>
        <dbReference type="Rhea" id="RHEA:45140"/>
        <dbReference type="Rhea" id="RHEA-COMP:10208"/>
        <dbReference type="Rhea" id="RHEA-COMP:11094"/>
        <dbReference type="ChEBI" id="CHEBI:15377"/>
        <dbReference type="ChEBI" id="CHEBI:15378"/>
        <dbReference type="ChEBI" id="CHEBI:15379"/>
        <dbReference type="ChEBI" id="CHEBI:15759"/>
        <dbReference type="ChEBI" id="CHEBI:16526"/>
        <dbReference type="ChEBI" id="CHEBI:28433"/>
        <dbReference type="ChEBI" id="CHEBI:29973"/>
        <dbReference type="ChEBI" id="CHEBI:84990"/>
        <dbReference type="EC" id="4.1.1.90"/>
    </reaction>
    <physiologicalReaction direction="right-to-left" evidence="14">
        <dbReference type="Rhea" id="RHEA:45142"/>
    </physiologicalReaction>
</comment>
<dbReference type="PANTHER" id="PTHR12639">
    <property type="entry name" value="VITAMIN K-DEPENDENT GAMMA-CARBOXYLASE"/>
    <property type="match status" value="1"/>
</dbReference>
<reference evidence="17" key="1">
    <citation type="submission" date="2022-01" db="EMBL/GenBank/DDBJ databases">
        <authorList>
            <person name="King R."/>
        </authorList>
    </citation>
    <scope>NUCLEOTIDE SEQUENCE</scope>
</reference>
<evidence type="ECO:0000256" key="10">
    <source>
        <dbReference type="ARBA" id="ARBA00023239"/>
    </source>
</evidence>
<feature type="transmembrane region" description="Helical" evidence="15">
    <location>
        <begin position="83"/>
        <end position="100"/>
    </location>
</feature>
<evidence type="ECO:0000256" key="9">
    <source>
        <dbReference type="ARBA" id="ARBA00023157"/>
    </source>
</evidence>
<evidence type="ECO:0000256" key="14">
    <source>
        <dbReference type="ARBA" id="ARBA00048415"/>
    </source>
</evidence>
<evidence type="ECO:0000313" key="17">
    <source>
        <dbReference type="EMBL" id="CAH1390441.1"/>
    </source>
</evidence>
<dbReference type="InterPro" id="IPR011020">
    <property type="entry name" value="HTTM-like"/>
</dbReference>
<evidence type="ECO:0000256" key="5">
    <source>
        <dbReference type="ARBA" id="ARBA00022824"/>
    </source>
</evidence>
<dbReference type="PANTHER" id="PTHR12639:SF6">
    <property type="entry name" value="VITAMIN K-DEPENDENT GAMMA-CARBOXYLASE"/>
    <property type="match status" value="1"/>
</dbReference>
<evidence type="ECO:0000256" key="1">
    <source>
        <dbReference type="ARBA" id="ARBA00004477"/>
    </source>
</evidence>
<evidence type="ECO:0000256" key="8">
    <source>
        <dbReference type="ARBA" id="ARBA00023136"/>
    </source>
</evidence>
<dbReference type="OrthoDB" id="206689at2759"/>
<gene>
    <name evidence="17" type="ORF">NEZAVI_LOCUS1645</name>
</gene>
<keyword evidence="18" id="KW-1185">Reference proteome</keyword>
<keyword evidence="7" id="KW-0007">Acetylation</keyword>